<dbReference type="Gene3D" id="3.40.50.2000">
    <property type="entry name" value="Glycogen Phosphorylase B"/>
    <property type="match status" value="2"/>
</dbReference>
<dbReference type="AlphaFoldDB" id="A0A517M0D1"/>
<dbReference type="InterPro" id="IPR028098">
    <property type="entry name" value="Glyco_trans_4-like_N"/>
</dbReference>
<organism evidence="3 4">
    <name type="scientific">Rosistilla ulvae</name>
    <dbReference type="NCBI Taxonomy" id="1930277"/>
    <lineage>
        <taxon>Bacteria</taxon>
        <taxon>Pseudomonadati</taxon>
        <taxon>Planctomycetota</taxon>
        <taxon>Planctomycetia</taxon>
        <taxon>Pirellulales</taxon>
        <taxon>Pirellulaceae</taxon>
        <taxon>Rosistilla</taxon>
    </lineage>
</organism>
<dbReference type="GO" id="GO:0016758">
    <property type="term" value="F:hexosyltransferase activity"/>
    <property type="evidence" value="ECO:0007669"/>
    <property type="project" value="TreeGrafter"/>
</dbReference>
<evidence type="ECO:0000259" key="2">
    <source>
        <dbReference type="Pfam" id="PF13439"/>
    </source>
</evidence>
<keyword evidence="3" id="KW-0328">Glycosyltransferase</keyword>
<protein>
    <submittedName>
        <fullName evidence="3">GDP-mannose-dependent alpha-(1-6)-phosphatidylinositol monomannoside mannosyltransferase</fullName>
    </submittedName>
</protein>
<name>A0A517M0D1_9BACT</name>
<dbReference type="Pfam" id="PF13439">
    <property type="entry name" value="Glyco_transf_4"/>
    <property type="match status" value="1"/>
</dbReference>
<dbReference type="InterPro" id="IPR001296">
    <property type="entry name" value="Glyco_trans_1"/>
</dbReference>
<feature type="domain" description="Glycosyl transferase family 1" evidence="1">
    <location>
        <begin position="114"/>
        <end position="277"/>
    </location>
</feature>
<dbReference type="PANTHER" id="PTHR45947:SF3">
    <property type="entry name" value="SULFOQUINOVOSYL TRANSFERASE SQD2"/>
    <property type="match status" value="1"/>
</dbReference>
<proteinExistence type="predicted"/>
<dbReference type="SUPFAM" id="SSF53756">
    <property type="entry name" value="UDP-Glycosyltransferase/glycogen phosphorylase"/>
    <property type="match status" value="1"/>
</dbReference>
<evidence type="ECO:0000259" key="1">
    <source>
        <dbReference type="Pfam" id="PF00534"/>
    </source>
</evidence>
<dbReference type="KEGG" id="ruv:EC9_25220"/>
<keyword evidence="3" id="KW-0808">Transferase</keyword>
<reference evidence="3 4" key="1">
    <citation type="submission" date="2019-02" db="EMBL/GenBank/DDBJ databases">
        <title>Deep-cultivation of Planctomycetes and their phenomic and genomic characterization uncovers novel biology.</title>
        <authorList>
            <person name="Wiegand S."/>
            <person name="Jogler M."/>
            <person name="Boedeker C."/>
            <person name="Pinto D."/>
            <person name="Vollmers J."/>
            <person name="Rivas-Marin E."/>
            <person name="Kohn T."/>
            <person name="Peeters S.H."/>
            <person name="Heuer A."/>
            <person name="Rast P."/>
            <person name="Oberbeckmann S."/>
            <person name="Bunk B."/>
            <person name="Jeske O."/>
            <person name="Meyerdierks A."/>
            <person name="Storesund J.E."/>
            <person name="Kallscheuer N."/>
            <person name="Luecker S."/>
            <person name="Lage O.M."/>
            <person name="Pohl T."/>
            <person name="Merkel B.J."/>
            <person name="Hornburger P."/>
            <person name="Mueller R.-W."/>
            <person name="Bruemmer F."/>
            <person name="Labrenz M."/>
            <person name="Spormann A.M."/>
            <person name="Op den Camp H."/>
            <person name="Overmann J."/>
            <person name="Amann R."/>
            <person name="Jetten M.S.M."/>
            <person name="Mascher T."/>
            <person name="Medema M.H."/>
            <person name="Devos D.P."/>
            <person name="Kaster A.-K."/>
            <person name="Ovreas L."/>
            <person name="Rohde M."/>
            <person name="Galperin M.Y."/>
            <person name="Jogler C."/>
        </authorList>
    </citation>
    <scope>NUCLEOTIDE SEQUENCE [LARGE SCALE GENOMIC DNA]</scope>
    <source>
        <strain evidence="3 4">EC9</strain>
    </source>
</reference>
<feature type="domain" description="Glycosyltransferase subfamily 4-like N-terminal" evidence="2">
    <location>
        <begin position="11"/>
        <end position="96"/>
    </location>
</feature>
<evidence type="ECO:0000313" key="4">
    <source>
        <dbReference type="Proteomes" id="UP000319557"/>
    </source>
</evidence>
<dbReference type="CDD" id="cd03801">
    <property type="entry name" value="GT4_PimA-like"/>
    <property type="match status" value="1"/>
</dbReference>
<dbReference type="EMBL" id="CP036261">
    <property type="protein sequence ID" value="QDS88332.1"/>
    <property type="molecule type" value="Genomic_DNA"/>
</dbReference>
<evidence type="ECO:0000313" key="3">
    <source>
        <dbReference type="EMBL" id="QDS88332.1"/>
    </source>
</evidence>
<accession>A0A517M0D1</accession>
<dbReference type="Proteomes" id="UP000319557">
    <property type="component" value="Chromosome"/>
</dbReference>
<dbReference type="Pfam" id="PF00534">
    <property type="entry name" value="Glycos_transf_1"/>
    <property type="match status" value="1"/>
</dbReference>
<dbReference type="InterPro" id="IPR050194">
    <property type="entry name" value="Glycosyltransferase_grp1"/>
</dbReference>
<gene>
    <name evidence="3" type="primary">pimB_1</name>
    <name evidence="3" type="ORF">EC9_25220</name>
</gene>
<dbReference type="PANTHER" id="PTHR45947">
    <property type="entry name" value="SULFOQUINOVOSYL TRANSFERASE SQD2"/>
    <property type="match status" value="1"/>
</dbReference>
<keyword evidence="4" id="KW-1185">Reference proteome</keyword>
<sequence length="291" mass="31890">MLHAARVLPEGWLAYLHSMRTGTPYHCYAHGEELNLQGSEDGGVMASRQHRWMARKVLCRAQGMIANSENTRRILTEQWNVPAGKITVLNPGVDTQTFCPSVRNLSVRYALGWNDAPVVLTVGRLQKRKGHDQMIRALPEILSAIPKLKYAIAGDGEERQALHALAAETGVSTSICWHPKVSDSSLLQMYQQCDLFALPNRQIGSDVEGFGMVLLEAAACGKATIAGRSGGTYEAIEDGVTGRLVDARSPHEIASATVQLLQDSTVKDSMGRAGRQRAKREFDWSVLANRV</sequence>